<evidence type="ECO:0000313" key="1">
    <source>
        <dbReference type="EMBL" id="CAD9334463.1"/>
    </source>
</evidence>
<proteinExistence type="predicted"/>
<dbReference type="AlphaFoldDB" id="A0A7S2EG30"/>
<sequence>MLLGAHISLGQQIWPNRVRHFRTNTSHPRANRDPPVGHFNANNVEESLDQEFARLLNNYDMSMSMNFGADRCLPDDADEFKIDGDQDIGDVLYDHGGRARGCRQKGSCYRIEDNGDDPDYDPEAGDTMRFAYKIIESTSFSFESKVCSKDDDKSCDPSTWQAFGRCGRIGLNIRESLDPWAKNVFVFFEPFYEVGMIYRKTNEEIPYKHLFDGSPDSDSCFWVSIVREGDTFTFDYFYAKGGSLDQYTKIKKCEKGPSVEPDFSRSVTIEDMPEQVYVGLGVSTPVSDPDLNDPNAEWYRRFTKAKFEHILLDTK</sequence>
<name>A0A7S2EG30_TRICV</name>
<protein>
    <submittedName>
        <fullName evidence="1">Uncharacterized protein</fullName>
    </submittedName>
</protein>
<accession>A0A7S2EG30</accession>
<reference evidence="1" key="1">
    <citation type="submission" date="2021-01" db="EMBL/GenBank/DDBJ databases">
        <authorList>
            <person name="Corre E."/>
            <person name="Pelletier E."/>
            <person name="Niang G."/>
            <person name="Scheremetjew M."/>
            <person name="Finn R."/>
            <person name="Kale V."/>
            <person name="Holt S."/>
            <person name="Cochrane G."/>
            <person name="Meng A."/>
            <person name="Brown T."/>
            <person name="Cohen L."/>
        </authorList>
    </citation>
    <scope>NUCLEOTIDE SEQUENCE</scope>
    <source>
        <strain evidence="1">Grunow 1884</strain>
    </source>
</reference>
<organism evidence="1">
    <name type="scientific">Trieres chinensis</name>
    <name type="common">Marine centric diatom</name>
    <name type="synonym">Odontella sinensis</name>
    <dbReference type="NCBI Taxonomy" id="1514140"/>
    <lineage>
        <taxon>Eukaryota</taxon>
        <taxon>Sar</taxon>
        <taxon>Stramenopiles</taxon>
        <taxon>Ochrophyta</taxon>
        <taxon>Bacillariophyta</taxon>
        <taxon>Mediophyceae</taxon>
        <taxon>Biddulphiophycidae</taxon>
        <taxon>Eupodiscales</taxon>
        <taxon>Parodontellaceae</taxon>
        <taxon>Trieres</taxon>
    </lineage>
</organism>
<dbReference type="EMBL" id="HBGO01013584">
    <property type="protein sequence ID" value="CAD9334463.1"/>
    <property type="molecule type" value="Transcribed_RNA"/>
</dbReference>
<gene>
    <name evidence="1" type="ORF">OSIN01602_LOCUS7643</name>
</gene>